<feature type="transmembrane region" description="Helical" evidence="1">
    <location>
        <begin position="95"/>
        <end position="115"/>
    </location>
</feature>
<dbReference type="EMBL" id="REFC01000013">
    <property type="protein sequence ID" value="RMA58878.1"/>
    <property type="molecule type" value="Genomic_DNA"/>
</dbReference>
<dbReference type="AlphaFoldDB" id="A0A3L9YLI8"/>
<keyword evidence="1" id="KW-0812">Transmembrane</keyword>
<keyword evidence="1" id="KW-0472">Membrane</keyword>
<name>A0A3L9YLI8_9FLAO</name>
<proteinExistence type="predicted"/>
<evidence type="ECO:0000256" key="1">
    <source>
        <dbReference type="SAM" id="Phobius"/>
    </source>
</evidence>
<protein>
    <submittedName>
        <fullName evidence="2">Uncharacterized protein</fullName>
    </submittedName>
</protein>
<feature type="transmembrane region" description="Helical" evidence="1">
    <location>
        <begin position="194"/>
        <end position="212"/>
    </location>
</feature>
<organism evidence="2 3">
    <name type="scientific">Ulvibacter antarcticus</name>
    <dbReference type="NCBI Taxonomy" id="442714"/>
    <lineage>
        <taxon>Bacteria</taxon>
        <taxon>Pseudomonadati</taxon>
        <taxon>Bacteroidota</taxon>
        <taxon>Flavobacteriia</taxon>
        <taxon>Flavobacteriales</taxon>
        <taxon>Flavobacteriaceae</taxon>
        <taxon>Ulvibacter</taxon>
    </lineage>
</organism>
<reference evidence="2 3" key="1">
    <citation type="submission" date="2018-10" db="EMBL/GenBank/DDBJ databases">
        <title>Genomic Encyclopedia of Archaeal and Bacterial Type Strains, Phase II (KMG-II): from individual species to whole genera.</title>
        <authorList>
            <person name="Goeker M."/>
        </authorList>
    </citation>
    <scope>NUCLEOTIDE SEQUENCE [LARGE SCALE GENOMIC DNA]</scope>
    <source>
        <strain evidence="2 3">DSM 23424</strain>
    </source>
</reference>
<gene>
    <name evidence="2" type="ORF">BXY75_2258</name>
</gene>
<evidence type="ECO:0000313" key="2">
    <source>
        <dbReference type="EMBL" id="RMA58878.1"/>
    </source>
</evidence>
<keyword evidence="3" id="KW-1185">Reference proteome</keyword>
<keyword evidence="1" id="KW-1133">Transmembrane helix</keyword>
<dbReference type="Proteomes" id="UP000271339">
    <property type="component" value="Unassembled WGS sequence"/>
</dbReference>
<comment type="caution">
    <text evidence="2">The sequence shown here is derived from an EMBL/GenBank/DDBJ whole genome shotgun (WGS) entry which is preliminary data.</text>
</comment>
<feature type="transmembrane region" description="Helical" evidence="1">
    <location>
        <begin position="21"/>
        <end position="43"/>
    </location>
</feature>
<feature type="transmembrane region" description="Helical" evidence="1">
    <location>
        <begin position="63"/>
        <end position="83"/>
    </location>
</feature>
<evidence type="ECO:0000313" key="3">
    <source>
        <dbReference type="Proteomes" id="UP000271339"/>
    </source>
</evidence>
<accession>A0A3L9YLI8</accession>
<sequence>MAAIAGSYYIRKVPSLIITKYFVYLLWVTFFIEIFSLYAVIGYYSDYRYFSFVENTNFSNNYWVYNIFFILSFAFYIYFFRFFIKGNMIRQILKYAIVAYIILGFIYLVFSDVFFKGTSHFTSITGTLLLLSTIFIFYFELLRSDVLLNLKRFLPIYISVGALIFHLCVTPLDIFSEYFQSENRSYVQLRIKVLLYGNIFLYSTYILGFIICSRRKKSY</sequence>
<feature type="transmembrane region" description="Helical" evidence="1">
    <location>
        <begin position="153"/>
        <end position="174"/>
    </location>
</feature>
<feature type="transmembrane region" description="Helical" evidence="1">
    <location>
        <begin position="121"/>
        <end position="141"/>
    </location>
</feature>